<comment type="caution">
    <text evidence="1">The sequence shown here is derived from an EMBL/GenBank/DDBJ whole genome shotgun (WGS) entry which is preliminary data.</text>
</comment>
<name>A0ABT1WDY6_9BURK</name>
<dbReference type="EMBL" id="JANIGO010000001">
    <property type="protein sequence ID" value="MCQ8895736.1"/>
    <property type="molecule type" value="Genomic_DNA"/>
</dbReference>
<accession>A0ABT1WDY6</accession>
<dbReference type="InterPro" id="IPR027961">
    <property type="entry name" value="DUF4442"/>
</dbReference>
<evidence type="ECO:0000313" key="1">
    <source>
        <dbReference type="EMBL" id="MCQ8895736.1"/>
    </source>
</evidence>
<gene>
    <name evidence="1" type="ORF">NQT62_04675</name>
</gene>
<dbReference type="SUPFAM" id="SSF54637">
    <property type="entry name" value="Thioesterase/thiol ester dehydrase-isomerase"/>
    <property type="match status" value="1"/>
</dbReference>
<protein>
    <submittedName>
        <fullName evidence="1">DUF4442 domain-containing protein</fullName>
    </submittedName>
</protein>
<keyword evidence="2" id="KW-1185">Reference proteome</keyword>
<dbReference type="Proteomes" id="UP001204142">
    <property type="component" value="Unassembled WGS sequence"/>
</dbReference>
<proteinExistence type="predicted"/>
<evidence type="ECO:0000313" key="2">
    <source>
        <dbReference type="Proteomes" id="UP001204142"/>
    </source>
</evidence>
<organism evidence="1 2">
    <name type="scientific">Limnobacter humi</name>
    <dbReference type="NCBI Taxonomy" id="1778671"/>
    <lineage>
        <taxon>Bacteria</taxon>
        <taxon>Pseudomonadati</taxon>
        <taxon>Pseudomonadota</taxon>
        <taxon>Betaproteobacteria</taxon>
        <taxon>Burkholderiales</taxon>
        <taxon>Burkholderiaceae</taxon>
        <taxon>Limnobacter</taxon>
    </lineage>
</organism>
<sequence length="141" mass="14678">MNTSILTRLQGLLGAAPFMAFTKLGAAERRTGDGTATAATYLPFEPHLKNHIGTQHAGALFTVAYTSARAAAEEALGGAPLAAARFESSIQFRKPGKGAVWVSSQAHAVSPGEVRVDSTLHSEGNEPIAQLTITFTTTPTA</sequence>
<dbReference type="RefSeq" id="WP_256763443.1">
    <property type="nucleotide sequence ID" value="NZ_JANIGO010000001.1"/>
</dbReference>
<reference evidence="1 2" key="1">
    <citation type="submission" date="2022-07" db="EMBL/GenBank/DDBJ databases">
        <authorList>
            <person name="Xamxidin M."/>
            <person name="Wu M."/>
        </authorList>
    </citation>
    <scope>NUCLEOTIDE SEQUENCE [LARGE SCALE GENOMIC DNA]</scope>
    <source>
        <strain evidence="1 2">NBRC 111650</strain>
    </source>
</reference>
<dbReference type="Pfam" id="PF14539">
    <property type="entry name" value="DUF4442"/>
    <property type="match status" value="1"/>
</dbReference>
<dbReference type="Gene3D" id="3.10.129.10">
    <property type="entry name" value="Hotdog Thioesterase"/>
    <property type="match status" value="1"/>
</dbReference>
<dbReference type="InterPro" id="IPR029069">
    <property type="entry name" value="HotDog_dom_sf"/>
</dbReference>